<evidence type="ECO:0000256" key="1">
    <source>
        <dbReference type="SAM" id="MobiDB-lite"/>
    </source>
</evidence>
<dbReference type="AlphaFoldDB" id="A0A3M9XQE9"/>
<dbReference type="RefSeq" id="WP_123175082.1">
    <property type="nucleotide sequence ID" value="NZ_QWDD01000001.1"/>
</dbReference>
<gene>
    <name evidence="3" type="ORF">D1O30_05290</name>
</gene>
<feature type="region of interest" description="Disordered" evidence="1">
    <location>
        <begin position="219"/>
        <end position="249"/>
    </location>
</feature>
<accession>A0A3M9XQE9</accession>
<feature type="region of interest" description="Disordered" evidence="1">
    <location>
        <begin position="1"/>
        <end position="20"/>
    </location>
</feature>
<evidence type="ECO:0000256" key="2">
    <source>
        <dbReference type="SAM" id="Phobius"/>
    </source>
</evidence>
<organism evidence="3 4">
    <name type="scientific">Methylocystis hirsuta</name>
    <dbReference type="NCBI Taxonomy" id="369798"/>
    <lineage>
        <taxon>Bacteria</taxon>
        <taxon>Pseudomonadati</taxon>
        <taxon>Pseudomonadota</taxon>
        <taxon>Alphaproteobacteria</taxon>
        <taxon>Hyphomicrobiales</taxon>
        <taxon>Methylocystaceae</taxon>
        <taxon>Methylocystis</taxon>
    </lineage>
</organism>
<evidence type="ECO:0000313" key="3">
    <source>
        <dbReference type="EMBL" id="RNJ49100.1"/>
    </source>
</evidence>
<name>A0A3M9XQE9_9HYPH</name>
<keyword evidence="2" id="KW-0472">Membrane</keyword>
<feature type="transmembrane region" description="Helical" evidence="2">
    <location>
        <begin position="194"/>
        <end position="214"/>
    </location>
</feature>
<dbReference type="EMBL" id="QWDD01000001">
    <property type="protein sequence ID" value="RNJ49100.1"/>
    <property type="molecule type" value="Genomic_DNA"/>
</dbReference>
<reference evidence="3 4" key="1">
    <citation type="submission" date="2018-08" db="EMBL/GenBank/DDBJ databases">
        <title>Genome sequence of Methylocystis hirsuta CSC1, a methanotroph able to accumulate PHAs.</title>
        <authorList>
            <person name="Bordel S."/>
            <person name="Rodriguez E."/>
            <person name="Gancedo J."/>
            <person name="Munoz R."/>
        </authorList>
    </citation>
    <scope>NUCLEOTIDE SEQUENCE [LARGE SCALE GENOMIC DNA]</scope>
    <source>
        <strain evidence="3 4">CSC1</strain>
    </source>
</reference>
<proteinExistence type="predicted"/>
<dbReference type="Proteomes" id="UP000268623">
    <property type="component" value="Unassembled WGS sequence"/>
</dbReference>
<evidence type="ECO:0000313" key="4">
    <source>
        <dbReference type="Proteomes" id="UP000268623"/>
    </source>
</evidence>
<protein>
    <submittedName>
        <fullName evidence="3">Uncharacterized protein</fullName>
    </submittedName>
</protein>
<keyword evidence="4" id="KW-1185">Reference proteome</keyword>
<dbReference type="OrthoDB" id="9788559at2"/>
<comment type="caution">
    <text evidence="3">The sequence shown here is derived from an EMBL/GenBank/DDBJ whole genome shotgun (WGS) entry which is preliminary data.</text>
</comment>
<sequence length="249" mass="27135">MRDGGNPEAHPAPDVGEDRFTPRDACRFARGFRLAIFMAAAAVVAMVAGAPAPAEAHGRLGAAEGRCRLFIGPDIMNFTGYLPEASKNEFCEDIPATGPIIMVFDAEQEELRDMKVELRIVKDVGGEEKENEDLQAVTVAYREPKSYPTGTINFEHTFNEPGYFVGIVTVTGDHGERWVSRFPFSVGKSFMRDLPIYLTLGLGTVAAFAIYLVHRRRETTAAAKAHKPPPPPPPTAPDEDHGPEATPAE</sequence>
<feature type="transmembrane region" description="Helical" evidence="2">
    <location>
        <begin position="32"/>
        <end position="52"/>
    </location>
</feature>
<keyword evidence="2" id="KW-1133">Transmembrane helix</keyword>
<keyword evidence="2" id="KW-0812">Transmembrane</keyword>